<sequence length="155" mass="17211">MSDLRELQFNNLEAAVDDAQQLLATGYVRHGNWSLGQICRHLVLVQDPSVDGYPVWMSLFAPLRPLVRRLLLPKVLSGDSPRGIRTASIFVPLDDLEDATEVEAFAASVTRLLNHSGGFAPHPGFGRLPREKILEIHTAHAAHHLRHLRTEGESV</sequence>
<proteinExistence type="predicted"/>
<dbReference type="RefSeq" id="WP_289161483.1">
    <property type="nucleotide sequence ID" value="NZ_JASZZN010000001.1"/>
</dbReference>
<dbReference type="InterPro" id="IPR011463">
    <property type="entry name" value="DUF1569"/>
</dbReference>
<name>A0ABT7PBC7_9BACT</name>
<dbReference type="EMBL" id="JASZZN010000001">
    <property type="protein sequence ID" value="MDM4013792.1"/>
    <property type="molecule type" value="Genomic_DNA"/>
</dbReference>
<dbReference type="Pfam" id="PF07606">
    <property type="entry name" value="DUF1569"/>
    <property type="match status" value="1"/>
</dbReference>
<dbReference type="Proteomes" id="UP001239462">
    <property type="component" value="Unassembled WGS sequence"/>
</dbReference>
<dbReference type="Gene3D" id="1.20.120.450">
    <property type="entry name" value="dinb family like domain"/>
    <property type="match status" value="1"/>
</dbReference>
<organism evidence="1 2">
    <name type="scientific">Roseiconus lacunae</name>
    <dbReference type="NCBI Taxonomy" id="2605694"/>
    <lineage>
        <taxon>Bacteria</taxon>
        <taxon>Pseudomonadati</taxon>
        <taxon>Planctomycetota</taxon>
        <taxon>Planctomycetia</taxon>
        <taxon>Pirellulales</taxon>
        <taxon>Pirellulaceae</taxon>
        <taxon>Roseiconus</taxon>
    </lineage>
</organism>
<evidence type="ECO:0000313" key="2">
    <source>
        <dbReference type="Proteomes" id="UP001239462"/>
    </source>
</evidence>
<reference evidence="1 2" key="1">
    <citation type="submission" date="2023-06" db="EMBL/GenBank/DDBJ databases">
        <title>Roseiconus lacunae JC819 isolated from Gulf of Mannar region, Tamil Nadu.</title>
        <authorList>
            <person name="Pk S."/>
            <person name="Ch S."/>
            <person name="Ch V.R."/>
        </authorList>
    </citation>
    <scope>NUCLEOTIDE SEQUENCE [LARGE SCALE GENOMIC DNA]</scope>
    <source>
        <strain evidence="1 2">JC819</strain>
    </source>
</reference>
<keyword evidence="2" id="KW-1185">Reference proteome</keyword>
<comment type="caution">
    <text evidence="1">The sequence shown here is derived from an EMBL/GenBank/DDBJ whole genome shotgun (WGS) entry which is preliminary data.</text>
</comment>
<dbReference type="InterPro" id="IPR034660">
    <property type="entry name" value="DinB/YfiT-like"/>
</dbReference>
<evidence type="ECO:0000313" key="1">
    <source>
        <dbReference type="EMBL" id="MDM4013792.1"/>
    </source>
</evidence>
<protein>
    <submittedName>
        <fullName evidence="1">DUF1569 domain-containing protein</fullName>
    </submittedName>
</protein>
<gene>
    <name evidence="1" type="ORF">QTN89_00005</name>
</gene>
<accession>A0ABT7PBC7</accession>